<dbReference type="Proteomes" id="UP000095553">
    <property type="component" value="Unassembled WGS sequence"/>
</dbReference>
<name>A0A173TVF9_ANAHA</name>
<evidence type="ECO:0000313" key="2">
    <source>
        <dbReference type="Proteomes" id="UP000095553"/>
    </source>
</evidence>
<gene>
    <name evidence="1" type="ORF">ERS852571_02333</name>
</gene>
<dbReference type="EMBL" id="CYXY01000014">
    <property type="protein sequence ID" value="CUN06922.1"/>
    <property type="molecule type" value="Genomic_DNA"/>
</dbReference>
<organism evidence="1 2">
    <name type="scientific">Anaerostipes hadrus</name>
    <dbReference type="NCBI Taxonomy" id="649756"/>
    <lineage>
        <taxon>Bacteria</taxon>
        <taxon>Bacillati</taxon>
        <taxon>Bacillota</taxon>
        <taxon>Clostridia</taxon>
        <taxon>Lachnospirales</taxon>
        <taxon>Lachnospiraceae</taxon>
        <taxon>Anaerostipes</taxon>
    </lineage>
</organism>
<evidence type="ECO:0000313" key="1">
    <source>
        <dbReference type="EMBL" id="CUN06922.1"/>
    </source>
</evidence>
<proteinExistence type="predicted"/>
<sequence length="56" mass="6402">MIRYTNEFLTDGDITIERVANRLKLISEGIKNSNKLNLCDINVICEEIFGSIPKFV</sequence>
<reference evidence="1 2" key="1">
    <citation type="submission" date="2015-09" db="EMBL/GenBank/DDBJ databases">
        <authorList>
            <consortium name="Pathogen Informatics"/>
        </authorList>
    </citation>
    <scope>NUCLEOTIDE SEQUENCE [LARGE SCALE GENOMIC DNA]</scope>
    <source>
        <strain evidence="1 2">2789STDY5834959</strain>
    </source>
</reference>
<accession>A0A173TVF9</accession>
<dbReference type="AlphaFoldDB" id="A0A173TVF9"/>
<protein>
    <submittedName>
        <fullName evidence="1">Uncharacterized protein</fullName>
    </submittedName>
</protein>